<dbReference type="FunCoup" id="H3B9S0">
    <property type="interactions" value="702"/>
</dbReference>
<comment type="cofactor">
    <cofactor evidence="1 10">
        <name>heme</name>
        <dbReference type="ChEBI" id="CHEBI:30413"/>
    </cofactor>
</comment>
<comment type="subcellular location">
    <subcellularLocation>
        <location evidence="2">Membrane</location>
    </subcellularLocation>
</comment>
<dbReference type="GeneTree" id="ENSGT00950000183037"/>
<evidence type="ECO:0000256" key="10">
    <source>
        <dbReference type="PIRSR" id="PIRSR602401-1"/>
    </source>
</evidence>
<dbReference type="Pfam" id="PF00067">
    <property type="entry name" value="p450"/>
    <property type="match status" value="1"/>
</dbReference>
<dbReference type="GO" id="GO:0004508">
    <property type="term" value="F:steroid 17-alpha-monooxygenase activity"/>
    <property type="evidence" value="ECO:0007669"/>
    <property type="project" value="TreeGrafter"/>
</dbReference>
<dbReference type="SUPFAM" id="SSF48264">
    <property type="entry name" value="Cytochrome P450"/>
    <property type="match status" value="1"/>
</dbReference>
<dbReference type="PRINTS" id="PR00385">
    <property type="entry name" value="P450"/>
</dbReference>
<dbReference type="KEGG" id="lcm:102362765"/>
<dbReference type="Proteomes" id="UP000008672">
    <property type="component" value="Unassembled WGS sequence"/>
</dbReference>
<keyword evidence="9 12" id="KW-0472">Membrane</keyword>
<evidence type="ECO:0000256" key="8">
    <source>
        <dbReference type="ARBA" id="ARBA00023033"/>
    </source>
</evidence>
<evidence type="ECO:0000256" key="11">
    <source>
        <dbReference type="RuleBase" id="RU000461"/>
    </source>
</evidence>
<dbReference type="EMBL" id="AFYH01077241">
    <property type="status" value="NOT_ANNOTATED_CDS"/>
    <property type="molecule type" value="Genomic_DNA"/>
</dbReference>
<keyword evidence="6 11" id="KW-0560">Oxidoreductase</keyword>
<dbReference type="PRINTS" id="PR00463">
    <property type="entry name" value="EP450I"/>
</dbReference>
<evidence type="ECO:0000256" key="12">
    <source>
        <dbReference type="SAM" id="Phobius"/>
    </source>
</evidence>
<reference evidence="13" key="3">
    <citation type="submission" date="2025-09" db="UniProtKB">
        <authorList>
            <consortium name="Ensembl"/>
        </authorList>
    </citation>
    <scope>IDENTIFICATION</scope>
</reference>
<keyword evidence="4 10" id="KW-0349">Heme</keyword>
<dbReference type="GO" id="GO:0016020">
    <property type="term" value="C:membrane"/>
    <property type="evidence" value="ECO:0007669"/>
    <property type="project" value="UniProtKB-SubCell"/>
</dbReference>
<dbReference type="GO" id="GO:0042448">
    <property type="term" value="P:progesterone metabolic process"/>
    <property type="evidence" value="ECO:0007669"/>
    <property type="project" value="TreeGrafter"/>
</dbReference>
<accession>H3B9S0</accession>
<keyword evidence="8 11" id="KW-0503">Monooxygenase</keyword>
<dbReference type="GO" id="GO:0005506">
    <property type="term" value="F:iron ion binding"/>
    <property type="evidence" value="ECO:0007669"/>
    <property type="project" value="InterPro"/>
</dbReference>
<comment type="similarity">
    <text evidence="3 11">Belongs to the cytochrome P450 family.</text>
</comment>
<dbReference type="PANTHER" id="PTHR24289:SF16">
    <property type="entry name" value="CYTOCHROME P450 1B1"/>
    <property type="match status" value="1"/>
</dbReference>
<dbReference type="GO" id="GO:0001654">
    <property type="term" value="P:eye development"/>
    <property type="evidence" value="ECO:0007669"/>
    <property type="project" value="Ensembl"/>
</dbReference>
<dbReference type="InterPro" id="IPR036396">
    <property type="entry name" value="Cyt_P450_sf"/>
</dbReference>
<keyword evidence="12" id="KW-1133">Transmembrane helix</keyword>
<reference evidence="14" key="1">
    <citation type="submission" date="2011-08" db="EMBL/GenBank/DDBJ databases">
        <title>The draft genome of Latimeria chalumnae.</title>
        <authorList>
            <person name="Di Palma F."/>
            <person name="Alfoldi J."/>
            <person name="Johnson J."/>
            <person name="Berlin A."/>
            <person name="Gnerre S."/>
            <person name="Jaffe D."/>
            <person name="MacCallum I."/>
            <person name="Young S."/>
            <person name="Walker B.J."/>
            <person name="Lander E."/>
            <person name="Lindblad-Toh K."/>
        </authorList>
    </citation>
    <scope>NUCLEOTIDE SEQUENCE [LARGE SCALE GENOMIC DNA]</scope>
    <source>
        <strain evidence="14">Wild caught</strain>
    </source>
</reference>
<dbReference type="CTD" id="1545"/>
<dbReference type="PROSITE" id="PS00086">
    <property type="entry name" value="CYTOCHROME_P450"/>
    <property type="match status" value="1"/>
</dbReference>
<keyword evidence="7 10" id="KW-0408">Iron</keyword>
<dbReference type="OMA" id="QIRLGNC"/>
<evidence type="ECO:0000256" key="9">
    <source>
        <dbReference type="ARBA" id="ARBA00023136"/>
    </source>
</evidence>
<dbReference type="InterPro" id="IPR001128">
    <property type="entry name" value="Cyt_P450"/>
</dbReference>
<dbReference type="GeneID" id="102362765"/>
<evidence type="ECO:0000313" key="14">
    <source>
        <dbReference type="Proteomes" id="UP000008672"/>
    </source>
</evidence>
<sequence length="537" mass="61197">MNIIGLYQEASKPSLQSALLVFLTFLVAMHFWRLIQQWDRKCRKGAKPPGPFPWPLIGNAAEIGNAPHISFTKMAKKYGEVFQIKLGSRTVVVLNGECAIKQALIKKGTDFAARPDFTSFKVVSGGKSMAFGSYTDLWKIHRKIAQSTVRAFSTIKPHTKQVFENHVIGEIRELIIRFLEKSKDRNYFNPANNVVVAIANVMSALCFGKRYNHDDKEFLSIIGRNDQFGKTVGAGSLVDVMPWLQYFPNPVRTVFNNFKSLNREFYDFIHEKVIQHRATIKTGTIRDMMDAFITIIDNGKFVTQNGHELDKDYVSSTVTDIFGASQDTLSTALQWIILFLVRYPEVQAKIQDEMEKTVGRERLPSIEDQSHMPYIMAFFYESMRFSSFVPLTIPHCTTTNTSLMGYHIPQNTVVFINQWSVNHDPQKWQNPEKFDPLRFLDETGSINKDLASSVMIFSVGKRRCIGDELSKVQLFLVTSILVHQCIFTANPDEDPSFDFSYGLTIKPKAFTINVTLRDNMDLLDTGFERTKKAQGIQ</sequence>
<keyword evidence="12" id="KW-0812">Transmembrane</keyword>
<evidence type="ECO:0000256" key="7">
    <source>
        <dbReference type="ARBA" id="ARBA00023004"/>
    </source>
</evidence>
<dbReference type="GO" id="GO:0020037">
    <property type="term" value="F:heme binding"/>
    <property type="evidence" value="ECO:0007669"/>
    <property type="project" value="InterPro"/>
</dbReference>
<keyword evidence="5 10" id="KW-0479">Metal-binding</keyword>
<dbReference type="PANTHER" id="PTHR24289">
    <property type="entry name" value="STEROID 17-ALPHA-HYDROXYLASE/17,20 LYASE"/>
    <property type="match status" value="1"/>
</dbReference>
<evidence type="ECO:0000256" key="2">
    <source>
        <dbReference type="ARBA" id="ARBA00004370"/>
    </source>
</evidence>
<evidence type="ECO:0000256" key="1">
    <source>
        <dbReference type="ARBA" id="ARBA00001971"/>
    </source>
</evidence>
<dbReference type="Ensembl" id="ENSLACT00000018774.2">
    <property type="protein sequence ID" value="ENSLACP00000018641.2"/>
    <property type="gene ID" value="ENSLACG00000016415.2"/>
</dbReference>
<dbReference type="OrthoDB" id="1055148at2759"/>
<dbReference type="Gene3D" id="1.10.630.10">
    <property type="entry name" value="Cytochrome P450"/>
    <property type="match status" value="1"/>
</dbReference>
<dbReference type="CDD" id="cd20675">
    <property type="entry name" value="CYP1B1-like"/>
    <property type="match status" value="1"/>
</dbReference>
<dbReference type="GO" id="GO:0042446">
    <property type="term" value="P:hormone biosynthetic process"/>
    <property type="evidence" value="ECO:0007669"/>
    <property type="project" value="TreeGrafter"/>
</dbReference>
<evidence type="ECO:0000313" key="13">
    <source>
        <dbReference type="Ensembl" id="ENSLACP00000018641.2"/>
    </source>
</evidence>
<dbReference type="STRING" id="7897.ENSLACP00000018641"/>
<dbReference type="InterPro" id="IPR002401">
    <property type="entry name" value="Cyt_P450_E_grp-I"/>
</dbReference>
<evidence type="ECO:0000256" key="6">
    <source>
        <dbReference type="ARBA" id="ARBA00023002"/>
    </source>
</evidence>
<gene>
    <name evidence="13" type="primary">CYP1B1</name>
</gene>
<dbReference type="InParanoid" id="H3B9S0"/>
<dbReference type="AlphaFoldDB" id="H3B9S0"/>
<feature type="binding site" description="axial binding residue" evidence="10">
    <location>
        <position position="464"/>
    </location>
    <ligand>
        <name>heme</name>
        <dbReference type="ChEBI" id="CHEBI:30413"/>
    </ligand>
    <ligandPart>
        <name>Fe</name>
        <dbReference type="ChEBI" id="CHEBI:18248"/>
    </ligandPart>
</feature>
<dbReference type="EMBL" id="AFYH01077240">
    <property type="status" value="NOT_ANNOTATED_CDS"/>
    <property type="molecule type" value="Genomic_DNA"/>
</dbReference>
<dbReference type="eggNOG" id="KOG0156">
    <property type="taxonomic scope" value="Eukaryota"/>
</dbReference>
<dbReference type="HOGENOM" id="CLU_001570_22_0_1"/>
<protein>
    <submittedName>
        <fullName evidence="13">Cytochrome P450 family 1 subfamily B member 1</fullName>
    </submittedName>
</protein>
<keyword evidence="14" id="KW-1185">Reference proteome</keyword>
<dbReference type="FunFam" id="1.10.630.10:FF:000002">
    <property type="entry name" value="Cytochrome P450 1A1"/>
    <property type="match status" value="1"/>
</dbReference>
<dbReference type="InterPro" id="IPR017972">
    <property type="entry name" value="Cyt_P450_CS"/>
</dbReference>
<evidence type="ECO:0000256" key="5">
    <source>
        <dbReference type="ARBA" id="ARBA00022723"/>
    </source>
</evidence>
<evidence type="ECO:0000256" key="4">
    <source>
        <dbReference type="ARBA" id="ARBA00022617"/>
    </source>
</evidence>
<feature type="transmembrane region" description="Helical" evidence="12">
    <location>
        <begin position="15"/>
        <end position="35"/>
    </location>
</feature>
<organism evidence="13 14">
    <name type="scientific">Latimeria chalumnae</name>
    <name type="common">Coelacanth</name>
    <dbReference type="NCBI Taxonomy" id="7897"/>
    <lineage>
        <taxon>Eukaryota</taxon>
        <taxon>Metazoa</taxon>
        <taxon>Chordata</taxon>
        <taxon>Craniata</taxon>
        <taxon>Vertebrata</taxon>
        <taxon>Euteleostomi</taxon>
        <taxon>Coelacanthiformes</taxon>
        <taxon>Coelacanthidae</taxon>
        <taxon>Latimeria</taxon>
    </lineage>
</organism>
<proteinExistence type="inferred from homology"/>
<name>H3B9S0_LATCH</name>
<evidence type="ECO:0000256" key="3">
    <source>
        <dbReference type="ARBA" id="ARBA00010617"/>
    </source>
</evidence>
<reference evidence="13" key="2">
    <citation type="submission" date="2025-08" db="UniProtKB">
        <authorList>
            <consortium name="Ensembl"/>
        </authorList>
    </citation>
    <scope>IDENTIFICATION</scope>
</reference>